<dbReference type="EMBL" id="JAUTBF010000001">
    <property type="protein sequence ID" value="MDQ1123860.1"/>
    <property type="molecule type" value="Genomic_DNA"/>
</dbReference>
<dbReference type="Gene3D" id="3.30.70.240">
    <property type="match status" value="1"/>
</dbReference>
<accession>A0ABU0TW19</accession>
<comment type="caution">
    <text evidence="3">The sequence shown here is derived from an EMBL/GenBank/DDBJ whole genome shotgun (WGS) entry which is preliminary data.</text>
</comment>
<evidence type="ECO:0000256" key="1">
    <source>
        <dbReference type="SAM" id="MobiDB-lite"/>
    </source>
</evidence>
<organism evidence="3 4">
    <name type="scientific">Microbacterium trichothecenolyticum</name>
    <name type="common">Aureobacterium trichothecenolyticum</name>
    <dbReference type="NCBI Taxonomy" id="69370"/>
    <lineage>
        <taxon>Bacteria</taxon>
        <taxon>Bacillati</taxon>
        <taxon>Actinomycetota</taxon>
        <taxon>Actinomycetes</taxon>
        <taxon>Micrococcales</taxon>
        <taxon>Microbacteriaceae</taxon>
        <taxon>Microbacterium</taxon>
    </lineage>
</organism>
<protein>
    <submittedName>
        <fullName evidence="3">CRISPR-associated protein Cas2</fullName>
    </submittedName>
</protein>
<keyword evidence="2" id="KW-0472">Membrane</keyword>
<dbReference type="Proteomes" id="UP001226691">
    <property type="component" value="Unassembled WGS sequence"/>
</dbReference>
<gene>
    <name evidence="3" type="ORF">QE412_002433</name>
</gene>
<evidence type="ECO:0000256" key="2">
    <source>
        <dbReference type="SAM" id="Phobius"/>
    </source>
</evidence>
<keyword evidence="2" id="KW-1133">Transmembrane helix</keyword>
<dbReference type="Pfam" id="PF09707">
    <property type="entry name" value="Cas_Cas2CT1978"/>
    <property type="match status" value="1"/>
</dbReference>
<proteinExistence type="predicted"/>
<sequence>MVVLVLTACPPGLRGYLTRWLLEISAGVFVGTVSARVRELMWKRTVEMVRSGRAIMVFSARNEQRMSFLVHGHHWEPVDIDGITLMLRPNAATSDDGDGSGGQLTAPSRRTGWSNASRHRRR</sequence>
<feature type="region of interest" description="Disordered" evidence="1">
    <location>
        <begin position="91"/>
        <end position="122"/>
    </location>
</feature>
<dbReference type="InterPro" id="IPR010152">
    <property type="entry name" value="CRISPR-assoc_prot_Cas2_sub"/>
</dbReference>
<keyword evidence="4" id="KW-1185">Reference proteome</keyword>
<evidence type="ECO:0000313" key="4">
    <source>
        <dbReference type="Proteomes" id="UP001226691"/>
    </source>
</evidence>
<evidence type="ECO:0000313" key="3">
    <source>
        <dbReference type="EMBL" id="MDQ1123860.1"/>
    </source>
</evidence>
<dbReference type="CDD" id="cd09755">
    <property type="entry name" value="Cas2_I-E"/>
    <property type="match status" value="1"/>
</dbReference>
<dbReference type="NCBIfam" id="TIGR01873">
    <property type="entry name" value="cas_CT1978"/>
    <property type="match status" value="1"/>
</dbReference>
<feature type="transmembrane region" description="Helical" evidence="2">
    <location>
        <begin position="20"/>
        <end position="37"/>
    </location>
</feature>
<feature type="compositionally biased region" description="Polar residues" evidence="1">
    <location>
        <begin position="103"/>
        <end position="116"/>
    </location>
</feature>
<keyword evidence="2" id="KW-0812">Transmembrane</keyword>
<reference evidence="3 4" key="1">
    <citation type="submission" date="2023-07" db="EMBL/GenBank/DDBJ databases">
        <title>Functional and genomic diversity of the sorghum phyllosphere microbiome.</title>
        <authorList>
            <person name="Shade A."/>
        </authorList>
    </citation>
    <scope>NUCLEOTIDE SEQUENCE [LARGE SCALE GENOMIC DNA]</scope>
    <source>
        <strain evidence="3 4">SORGH_AS_1207</strain>
    </source>
</reference>
<name>A0ABU0TW19_MICTR</name>
<dbReference type="RefSeq" id="WP_307484020.1">
    <property type="nucleotide sequence ID" value="NZ_JAUTBF010000001.1"/>
</dbReference>